<feature type="transmembrane region" description="Helical" evidence="6">
    <location>
        <begin position="244"/>
        <end position="271"/>
    </location>
</feature>
<dbReference type="InterPro" id="IPR049326">
    <property type="entry name" value="Rhodopsin_dom_fungi"/>
</dbReference>
<feature type="transmembrane region" description="Helical" evidence="6">
    <location>
        <begin position="56"/>
        <end position="77"/>
    </location>
</feature>
<feature type="transmembrane region" description="Helical" evidence="6">
    <location>
        <begin position="208"/>
        <end position="232"/>
    </location>
</feature>
<comment type="subcellular location">
    <subcellularLocation>
        <location evidence="1">Membrane</location>
        <topology evidence="1">Multi-pass membrane protein</topology>
    </subcellularLocation>
</comment>
<sequence length="437" mass="48517">MAASSPVVGGGGAAFLQSFRNPLRLFSRHAYSSPLLYAQAVTPVVPEAPVHVGWQALAPAVTFTILAGLAVIARWYTRACLMRQIRLEDWIVSLSLILSIAMTAVIGVEVRTAEEGPDKVNRAFLSKMARLVLSSNILYQILINLTKSSFFIQYLRLFQPPWVHRACKVSLVVILGVMCWGVFGGIFLCKPVRRYWDPSVLGTCMDIQTYWFSTAGIGVIMDFVVWLIPMPLIKGLNLPMRQKLSVFAVFALGGFVCVVSILRLSLVHYYAERDAMKRKFLIVDEIRASFLTSTESGVAAIVWSTVEGNVGIICASLMVMKPLVAKIFPSILDTSHSSSRTMRLPTIHDNLTWTSTANTETTCVASRPTSMVKPPMGMNDILQVVTMDSVVEEKKNNEYGPRRESDASEALDFGHYQNFPERVVTRDGRRVSAWKAL</sequence>
<gene>
    <name evidence="8" type="ORF">IWX90DRAFT_135497</name>
</gene>
<evidence type="ECO:0000256" key="6">
    <source>
        <dbReference type="SAM" id="Phobius"/>
    </source>
</evidence>
<keyword evidence="9" id="KW-1185">Reference proteome</keyword>
<feature type="transmembrane region" description="Helical" evidence="6">
    <location>
        <begin position="166"/>
        <end position="188"/>
    </location>
</feature>
<evidence type="ECO:0000259" key="7">
    <source>
        <dbReference type="Pfam" id="PF20684"/>
    </source>
</evidence>
<comment type="caution">
    <text evidence="8">The sequence shown here is derived from an EMBL/GenBank/DDBJ whole genome shotgun (WGS) entry which is preliminary data.</text>
</comment>
<keyword evidence="4 6" id="KW-0472">Membrane</keyword>
<evidence type="ECO:0000256" key="1">
    <source>
        <dbReference type="ARBA" id="ARBA00004141"/>
    </source>
</evidence>
<feature type="transmembrane region" description="Helical" evidence="6">
    <location>
        <begin position="128"/>
        <end position="145"/>
    </location>
</feature>
<proteinExistence type="inferred from homology"/>
<dbReference type="InterPro" id="IPR052337">
    <property type="entry name" value="SAT4-like"/>
</dbReference>
<dbReference type="Pfam" id="PF20684">
    <property type="entry name" value="Fung_rhodopsin"/>
    <property type="match status" value="1"/>
</dbReference>
<evidence type="ECO:0000256" key="4">
    <source>
        <dbReference type="ARBA" id="ARBA00023136"/>
    </source>
</evidence>
<dbReference type="PANTHER" id="PTHR33048:SF47">
    <property type="entry name" value="INTEGRAL MEMBRANE PROTEIN-RELATED"/>
    <property type="match status" value="1"/>
</dbReference>
<dbReference type="PANTHER" id="PTHR33048">
    <property type="entry name" value="PTH11-LIKE INTEGRAL MEMBRANE PROTEIN (AFU_ORTHOLOGUE AFUA_5G11245)"/>
    <property type="match status" value="1"/>
</dbReference>
<name>A0ABR1XYC5_9PEZI</name>
<comment type="similarity">
    <text evidence="5">Belongs to the SAT4 family.</text>
</comment>
<evidence type="ECO:0000313" key="9">
    <source>
        <dbReference type="Proteomes" id="UP001456524"/>
    </source>
</evidence>
<accession>A0ABR1XYC5</accession>
<evidence type="ECO:0000256" key="2">
    <source>
        <dbReference type="ARBA" id="ARBA00022692"/>
    </source>
</evidence>
<evidence type="ECO:0000313" key="8">
    <source>
        <dbReference type="EMBL" id="KAK8173177.1"/>
    </source>
</evidence>
<protein>
    <recommendedName>
        <fullName evidence="7">Rhodopsin domain-containing protein</fullName>
    </recommendedName>
</protein>
<feature type="domain" description="Rhodopsin" evidence="7">
    <location>
        <begin position="73"/>
        <end position="325"/>
    </location>
</feature>
<evidence type="ECO:0000256" key="5">
    <source>
        <dbReference type="ARBA" id="ARBA00038359"/>
    </source>
</evidence>
<dbReference type="Proteomes" id="UP001456524">
    <property type="component" value="Unassembled WGS sequence"/>
</dbReference>
<keyword evidence="2 6" id="KW-0812">Transmembrane</keyword>
<reference evidence="8 9" key="1">
    <citation type="journal article" date="2022" name="G3 (Bethesda)">
        <title>Enemy or ally: a genomic approach to elucidate the lifestyle of Phyllosticta citrichinaensis.</title>
        <authorList>
            <person name="Buijs V.A."/>
            <person name="Groenewald J.Z."/>
            <person name="Haridas S."/>
            <person name="LaButti K.M."/>
            <person name="Lipzen A."/>
            <person name="Martin F.M."/>
            <person name="Barry K."/>
            <person name="Grigoriev I.V."/>
            <person name="Crous P.W."/>
            <person name="Seidl M.F."/>
        </authorList>
    </citation>
    <scope>NUCLEOTIDE SEQUENCE [LARGE SCALE GENOMIC DNA]</scope>
    <source>
        <strain evidence="8 9">CBS 129764</strain>
    </source>
</reference>
<dbReference type="EMBL" id="JBBWUH010000003">
    <property type="protein sequence ID" value="KAK8173177.1"/>
    <property type="molecule type" value="Genomic_DNA"/>
</dbReference>
<organism evidence="8 9">
    <name type="scientific">Phyllosticta citrichinensis</name>
    <dbReference type="NCBI Taxonomy" id="1130410"/>
    <lineage>
        <taxon>Eukaryota</taxon>
        <taxon>Fungi</taxon>
        <taxon>Dikarya</taxon>
        <taxon>Ascomycota</taxon>
        <taxon>Pezizomycotina</taxon>
        <taxon>Dothideomycetes</taxon>
        <taxon>Dothideomycetes incertae sedis</taxon>
        <taxon>Botryosphaeriales</taxon>
        <taxon>Phyllostictaceae</taxon>
        <taxon>Phyllosticta</taxon>
    </lineage>
</organism>
<keyword evidence="3 6" id="KW-1133">Transmembrane helix</keyword>
<evidence type="ECO:0000256" key="3">
    <source>
        <dbReference type="ARBA" id="ARBA00022989"/>
    </source>
</evidence>